<evidence type="ECO:0000313" key="14">
    <source>
        <dbReference type="EMBL" id="KKN01453.1"/>
    </source>
</evidence>
<dbReference type="InterPro" id="IPR002429">
    <property type="entry name" value="CcO_II-like_C"/>
</dbReference>
<evidence type="ECO:0000256" key="11">
    <source>
        <dbReference type="ARBA" id="ARBA00030198"/>
    </source>
</evidence>
<evidence type="ECO:0000256" key="4">
    <source>
        <dbReference type="ARBA" id="ARBA00022475"/>
    </source>
</evidence>
<proteinExistence type="inferred from homology"/>
<evidence type="ECO:0000256" key="7">
    <source>
        <dbReference type="ARBA" id="ARBA00022989"/>
    </source>
</evidence>
<evidence type="ECO:0000256" key="2">
    <source>
        <dbReference type="ARBA" id="ARBA00007866"/>
    </source>
</evidence>
<keyword evidence="3" id="KW-0813">Transport</keyword>
<reference evidence="14" key="1">
    <citation type="journal article" date="2015" name="Nature">
        <title>Complex archaea that bridge the gap between prokaryotes and eukaryotes.</title>
        <authorList>
            <person name="Spang A."/>
            <person name="Saw J.H."/>
            <person name="Jorgensen S.L."/>
            <person name="Zaremba-Niedzwiedzka K."/>
            <person name="Martijn J."/>
            <person name="Lind A.E."/>
            <person name="van Eijk R."/>
            <person name="Schleper C."/>
            <person name="Guy L."/>
            <person name="Ettema T.J."/>
        </authorList>
    </citation>
    <scope>NUCLEOTIDE SEQUENCE</scope>
</reference>
<keyword evidence="4" id="KW-1003">Cell membrane</keyword>
<dbReference type="PANTHER" id="PTHR22888">
    <property type="entry name" value="CYTOCHROME C OXIDASE, SUBUNIT II"/>
    <property type="match status" value="1"/>
</dbReference>
<dbReference type="Gene3D" id="2.60.40.420">
    <property type="entry name" value="Cupredoxins - blue copper proteins"/>
    <property type="match status" value="1"/>
</dbReference>
<keyword evidence="8 12" id="KW-0472">Membrane</keyword>
<dbReference type="GO" id="GO:0016682">
    <property type="term" value="F:oxidoreductase activity, acting on diphenols and related substances as donors, oxygen as acceptor"/>
    <property type="evidence" value="ECO:0007669"/>
    <property type="project" value="InterPro"/>
</dbReference>
<evidence type="ECO:0000256" key="1">
    <source>
        <dbReference type="ARBA" id="ARBA00004651"/>
    </source>
</evidence>
<gene>
    <name evidence="14" type="ORF">LCGC14_1127590</name>
</gene>
<feature type="transmembrane region" description="Helical" evidence="12">
    <location>
        <begin position="47"/>
        <end position="67"/>
    </location>
</feature>
<dbReference type="Gene3D" id="1.10.287.90">
    <property type="match status" value="1"/>
</dbReference>
<evidence type="ECO:0000256" key="6">
    <source>
        <dbReference type="ARBA" id="ARBA00022982"/>
    </source>
</evidence>
<dbReference type="Pfam" id="PF06481">
    <property type="entry name" value="COX_ARM"/>
    <property type="match status" value="1"/>
</dbReference>
<evidence type="ECO:0000256" key="8">
    <source>
        <dbReference type="ARBA" id="ARBA00023136"/>
    </source>
</evidence>
<comment type="similarity">
    <text evidence="2">Belongs to the cytochrome c oxidase subunit 2 family.</text>
</comment>
<keyword evidence="7 12" id="KW-1133">Transmembrane helix</keyword>
<dbReference type="InterPro" id="IPR036257">
    <property type="entry name" value="Cyt_c_oxidase_su2_TM_sf"/>
</dbReference>
<evidence type="ECO:0000256" key="5">
    <source>
        <dbReference type="ARBA" id="ARBA00022692"/>
    </source>
</evidence>
<dbReference type="CDD" id="cd04212">
    <property type="entry name" value="CuRO_UO_II"/>
    <property type="match status" value="1"/>
</dbReference>
<feature type="transmembrane region" description="Helical" evidence="12">
    <location>
        <begin position="88"/>
        <end position="106"/>
    </location>
</feature>
<dbReference type="InterPro" id="IPR034227">
    <property type="entry name" value="CuRO_UO_II"/>
</dbReference>
<dbReference type="SUPFAM" id="SSF81464">
    <property type="entry name" value="Cytochrome c oxidase subunit II-like, transmembrane region"/>
    <property type="match status" value="1"/>
</dbReference>
<dbReference type="SUPFAM" id="SSF49503">
    <property type="entry name" value="Cupredoxins"/>
    <property type="match status" value="1"/>
</dbReference>
<dbReference type="GO" id="GO:0005886">
    <property type="term" value="C:plasma membrane"/>
    <property type="evidence" value="ECO:0007669"/>
    <property type="project" value="UniProtKB-SubCell"/>
</dbReference>
<keyword evidence="5 12" id="KW-0812">Transmembrane</keyword>
<dbReference type="PROSITE" id="PS51257">
    <property type="entry name" value="PROKAR_LIPOPROTEIN"/>
    <property type="match status" value="1"/>
</dbReference>
<keyword evidence="10" id="KW-0449">Lipoprotein</keyword>
<name>A0A0F9Q7V9_9ZZZZ</name>
<organism evidence="14">
    <name type="scientific">marine sediment metagenome</name>
    <dbReference type="NCBI Taxonomy" id="412755"/>
    <lineage>
        <taxon>unclassified sequences</taxon>
        <taxon>metagenomes</taxon>
        <taxon>ecological metagenomes</taxon>
    </lineage>
</organism>
<dbReference type="GO" id="GO:0004129">
    <property type="term" value="F:cytochrome-c oxidase activity"/>
    <property type="evidence" value="ECO:0007669"/>
    <property type="project" value="InterPro"/>
</dbReference>
<dbReference type="InterPro" id="IPR045187">
    <property type="entry name" value="CcO_II"/>
</dbReference>
<keyword evidence="6" id="KW-0249">Electron transport</keyword>
<dbReference type="InterPro" id="IPR006333">
    <property type="entry name" value="Cyt_o_ubiquinol_oxidase_su2"/>
</dbReference>
<dbReference type="EMBL" id="LAZR01005259">
    <property type="protein sequence ID" value="KKN01453.1"/>
    <property type="molecule type" value="Genomic_DNA"/>
</dbReference>
<dbReference type="InterPro" id="IPR010514">
    <property type="entry name" value="COX_ARM"/>
</dbReference>
<evidence type="ECO:0000256" key="9">
    <source>
        <dbReference type="ARBA" id="ARBA00023139"/>
    </source>
</evidence>
<dbReference type="GO" id="GO:0009486">
    <property type="term" value="F:cytochrome bo3 ubiquinol oxidase activity"/>
    <property type="evidence" value="ECO:0007669"/>
    <property type="project" value="InterPro"/>
</dbReference>
<evidence type="ECO:0000256" key="3">
    <source>
        <dbReference type="ARBA" id="ARBA00022448"/>
    </source>
</evidence>
<keyword evidence="9" id="KW-0564">Palmitate</keyword>
<protein>
    <recommendedName>
        <fullName evidence="11">Ubiquinol oxidase polypeptide II</fullName>
    </recommendedName>
</protein>
<dbReference type="Pfam" id="PF00116">
    <property type="entry name" value="COX2"/>
    <property type="match status" value="1"/>
</dbReference>
<feature type="domain" description="Cytochrome oxidase subunit II copper A binding" evidence="13">
    <location>
        <begin position="122"/>
        <end position="234"/>
    </location>
</feature>
<evidence type="ECO:0000256" key="12">
    <source>
        <dbReference type="SAM" id="Phobius"/>
    </source>
</evidence>
<comment type="caution">
    <text evidence="14">The sequence shown here is derived from an EMBL/GenBank/DDBJ whole genome shotgun (WGS) entry which is preliminary data.</text>
</comment>
<dbReference type="GO" id="GO:0042773">
    <property type="term" value="P:ATP synthesis coupled electron transport"/>
    <property type="evidence" value="ECO:0007669"/>
    <property type="project" value="TreeGrafter"/>
</dbReference>
<comment type="subcellular location">
    <subcellularLocation>
        <location evidence="1">Cell membrane</location>
        <topology evidence="1">Multi-pass membrane protein</topology>
    </subcellularLocation>
</comment>
<evidence type="ECO:0000256" key="10">
    <source>
        <dbReference type="ARBA" id="ARBA00023288"/>
    </source>
</evidence>
<dbReference type="InterPro" id="IPR008972">
    <property type="entry name" value="Cupredoxin"/>
</dbReference>
<evidence type="ECO:0000259" key="13">
    <source>
        <dbReference type="PROSITE" id="PS50857"/>
    </source>
</evidence>
<dbReference type="PROSITE" id="PS50857">
    <property type="entry name" value="COX2_CUA"/>
    <property type="match status" value="1"/>
</dbReference>
<accession>A0A0F9Q7V9</accession>
<dbReference type="GO" id="GO:0005507">
    <property type="term" value="F:copper ion binding"/>
    <property type="evidence" value="ECO:0007669"/>
    <property type="project" value="InterPro"/>
</dbReference>
<dbReference type="PRINTS" id="PR01166">
    <property type="entry name" value="CYCOXIDASEII"/>
</dbReference>
<dbReference type="PIRSF" id="PIRSF000292">
    <property type="entry name" value="Ubi_od_II"/>
    <property type="match status" value="1"/>
</dbReference>
<dbReference type="PANTHER" id="PTHR22888:SF18">
    <property type="entry name" value="CYTOCHROME BO(3) UBIQUINOL OXIDASE SUBUNIT 2"/>
    <property type="match status" value="1"/>
</dbReference>
<sequence length="296" mass="33269">MNYPSARWVIVLATLFLASCGFSDHGFLAPAGPIAEAQRNHFLSITAWTLVVIVPLFVATPIVLWKYRFGKKDSTYRPNWTFSWILEGLIWGLPLIIVGVLGWNVWKVSHQLDPYTPIASDKPTLRIQVVGLDWKWLFIYPDQKIASVNQLVFPADRPVRFELTSETVMQAFMIPRLGSQIYAMPGMITQLNLLASEPGSYRGQNTQYNGKAFAKQKFTAKAVSEFTFEDWVNQQKSNPPLDISAYNKLARRSVLSEPVFFGNITPGLFQRIIERVKSTPAVELPGAVKQTSEGGS</sequence>
<dbReference type="AlphaFoldDB" id="A0A0F9Q7V9"/>